<organism evidence="1">
    <name type="scientific">Salix viminalis</name>
    <name type="common">Common osier</name>
    <name type="synonym">Basket willow</name>
    <dbReference type="NCBI Taxonomy" id="40686"/>
    <lineage>
        <taxon>Eukaryota</taxon>
        <taxon>Viridiplantae</taxon>
        <taxon>Streptophyta</taxon>
        <taxon>Embryophyta</taxon>
        <taxon>Tracheophyta</taxon>
        <taxon>Spermatophyta</taxon>
        <taxon>Magnoliopsida</taxon>
        <taxon>eudicotyledons</taxon>
        <taxon>Gunneridae</taxon>
        <taxon>Pentapetalae</taxon>
        <taxon>rosids</taxon>
        <taxon>fabids</taxon>
        <taxon>Malpighiales</taxon>
        <taxon>Salicaceae</taxon>
        <taxon>Saliceae</taxon>
        <taxon>Salix</taxon>
    </lineage>
</organism>
<name>A0A6N2LQ53_SALVM</name>
<dbReference type="EMBL" id="CAADRP010001574">
    <property type="protein sequence ID" value="VFU42291.1"/>
    <property type="molecule type" value="Genomic_DNA"/>
</dbReference>
<gene>
    <name evidence="1" type="ORF">SVIM_LOCUS252874</name>
</gene>
<accession>A0A6N2LQ53</accession>
<proteinExistence type="predicted"/>
<reference evidence="1" key="1">
    <citation type="submission" date="2019-03" db="EMBL/GenBank/DDBJ databases">
        <authorList>
            <person name="Mank J."/>
            <person name="Almeida P."/>
        </authorList>
    </citation>
    <scope>NUCLEOTIDE SEQUENCE</scope>
    <source>
        <strain evidence="1">78183</strain>
    </source>
</reference>
<dbReference type="AlphaFoldDB" id="A0A6N2LQ53"/>
<sequence>MVLKSLFFCNSSLIISKILVNIRSPSAIFSSITRSNNRCSYYYFFSKLEPYTQIAKPFTTIKPKPLNPILLSKLQLQPCTTFFILKSKPFSVLILDGLRAFSFHHSLHHHSCLLHVLLQTNYFSRAACVFDKFTMQFEMIMNTLDAFCDLDSTNPSVVYGF</sequence>
<evidence type="ECO:0000313" key="1">
    <source>
        <dbReference type="EMBL" id="VFU42291.1"/>
    </source>
</evidence>
<protein>
    <submittedName>
        <fullName evidence="1">Uncharacterized protein</fullName>
    </submittedName>
</protein>